<evidence type="ECO:0000313" key="1">
    <source>
        <dbReference type="EMBL" id="OJG80256.1"/>
    </source>
</evidence>
<dbReference type="Proteomes" id="UP000182152">
    <property type="component" value="Unassembled WGS sequence"/>
</dbReference>
<name>A0A1L8WGW8_9ENTE</name>
<protein>
    <recommendedName>
        <fullName evidence="3">Acetyltransferase</fullName>
    </recommendedName>
</protein>
<proteinExistence type="predicted"/>
<evidence type="ECO:0000313" key="2">
    <source>
        <dbReference type="Proteomes" id="UP000182152"/>
    </source>
</evidence>
<comment type="caution">
    <text evidence="1">The sequence shown here is derived from an EMBL/GenBank/DDBJ whole genome shotgun (WGS) entry which is preliminary data.</text>
</comment>
<evidence type="ECO:0008006" key="3">
    <source>
        <dbReference type="Google" id="ProtNLM"/>
    </source>
</evidence>
<gene>
    <name evidence="1" type="ORF">RV14_GL000625</name>
</gene>
<sequence>MQLDEYGKDSVEKVKQLMASECIAVSAIEAGKLIGFVGAIPF</sequence>
<accession>A0A1L8WGW8</accession>
<keyword evidence="2" id="KW-1185">Reference proteome</keyword>
<organism evidence="1 2">
    <name type="scientific">Enterococcus ratti</name>
    <dbReference type="NCBI Taxonomy" id="150033"/>
    <lineage>
        <taxon>Bacteria</taxon>
        <taxon>Bacillati</taxon>
        <taxon>Bacillota</taxon>
        <taxon>Bacilli</taxon>
        <taxon>Lactobacillales</taxon>
        <taxon>Enterococcaceae</taxon>
        <taxon>Enterococcus</taxon>
    </lineage>
</organism>
<reference evidence="1 2" key="1">
    <citation type="submission" date="2014-12" db="EMBL/GenBank/DDBJ databases">
        <title>Draft genome sequences of 29 type strains of Enterococci.</title>
        <authorList>
            <person name="Zhong Z."/>
            <person name="Sun Z."/>
            <person name="Liu W."/>
            <person name="Zhang W."/>
            <person name="Zhang H."/>
        </authorList>
    </citation>
    <scope>NUCLEOTIDE SEQUENCE [LARGE SCALE GENOMIC DNA]</scope>
    <source>
        <strain evidence="1 2">DSM 15687</strain>
    </source>
</reference>
<dbReference type="EMBL" id="JXLB01000015">
    <property type="protein sequence ID" value="OJG80256.1"/>
    <property type="molecule type" value="Genomic_DNA"/>
</dbReference>
<dbReference type="AlphaFoldDB" id="A0A1L8WGW8"/>